<reference evidence="10 11" key="1">
    <citation type="journal article" date="2019" name="Environ. Microbiol.">
        <title>At the nexus of three kingdoms: the genome of the mycorrhizal fungus Gigaspora margarita provides insights into plant, endobacterial and fungal interactions.</title>
        <authorList>
            <person name="Venice F."/>
            <person name="Ghignone S."/>
            <person name="Salvioli di Fossalunga A."/>
            <person name="Amselem J."/>
            <person name="Novero M."/>
            <person name="Xianan X."/>
            <person name="Sedzielewska Toro K."/>
            <person name="Morin E."/>
            <person name="Lipzen A."/>
            <person name="Grigoriev I.V."/>
            <person name="Henrissat B."/>
            <person name="Martin F.M."/>
            <person name="Bonfante P."/>
        </authorList>
    </citation>
    <scope>NUCLEOTIDE SEQUENCE [LARGE SCALE GENOMIC DNA]</scope>
    <source>
        <strain evidence="10 11">BEG34</strain>
    </source>
</reference>
<dbReference type="OrthoDB" id="655540at2759"/>
<evidence type="ECO:0000256" key="3">
    <source>
        <dbReference type="ARBA" id="ARBA00022448"/>
    </source>
</evidence>
<evidence type="ECO:0000256" key="6">
    <source>
        <dbReference type="ARBA" id="ARBA00022989"/>
    </source>
</evidence>
<evidence type="ECO:0000313" key="10">
    <source>
        <dbReference type="EMBL" id="KAF0508288.1"/>
    </source>
</evidence>
<evidence type="ECO:0000256" key="8">
    <source>
        <dbReference type="SAM" id="Phobius"/>
    </source>
</evidence>
<dbReference type="GO" id="GO:0005774">
    <property type="term" value="C:vacuolar membrane"/>
    <property type="evidence" value="ECO:0007669"/>
    <property type="project" value="TreeGrafter"/>
</dbReference>
<evidence type="ECO:0000256" key="2">
    <source>
        <dbReference type="ARBA" id="ARBA00008066"/>
    </source>
</evidence>
<feature type="transmembrane region" description="Helical" evidence="8">
    <location>
        <begin position="354"/>
        <end position="374"/>
    </location>
</feature>
<dbReference type="EMBL" id="WTPW01000467">
    <property type="protein sequence ID" value="KAF0508288.1"/>
    <property type="molecule type" value="Genomic_DNA"/>
</dbReference>
<accession>A0A8H4AKZ3</accession>
<feature type="transmembrane region" description="Helical" evidence="8">
    <location>
        <begin position="232"/>
        <end position="255"/>
    </location>
</feature>
<feature type="transmembrane region" description="Helical" evidence="8">
    <location>
        <begin position="153"/>
        <end position="175"/>
    </location>
</feature>
<keyword evidence="7 8" id="KW-0472">Membrane</keyword>
<proteinExistence type="inferred from homology"/>
<feature type="transmembrane region" description="Helical" evidence="8">
    <location>
        <begin position="23"/>
        <end position="42"/>
    </location>
</feature>
<feature type="domain" description="Amino acid transporter transmembrane" evidence="9">
    <location>
        <begin position="17"/>
        <end position="373"/>
    </location>
</feature>
<evidence type="ECO:0000256" key="4">
    <source>
        <dbReference type="ARBA" id="ARBA00022692"/>
    </source>
</evidence>
<keyword evidence="4 8" id="KW-0812">Transmembrane</keyword>
<keyword evidence="11" id="KW-1185">Reference proteome</keyword>
<feature type="transmembrane region" description="Helical" evidence="8">
    <location>
        <begin position="280"/>
        <end position="304"/>
    </location>
</feature>
<dbReference type="PANTHER" id="PTHR22950:SF692">
    <property type="entry name" value="TRANSMEMBRANE AMINO ACID TRANSPORTER FAMILY PROTEIN"/>
    <property type="match status" value="1"/>
</dbReference>
<keyword evidence="5" id="KW-0029">Amino-acid transport</keyword>
<dbReference type="Pfam" id="PF01490">
    <property type="entry name" value="Aa_trans"/>
    <property type="match status" value="1"/>
</dbReference>
<comment type="subcellular location">
    <subcellularLocation>
        <location evidence="1">Membrane</location>
        <topology evidence="1">Multi-pass membrane protein</topology>
    </subcellularLocation>
</comment>
<dbReference type="PANTHER" id="PTHR22950">
    <property type="entry name" value="AMINO ACID TRANSPORTER"/>
    <property type="match status" value="1"/>
</dbReference>
<feature type="transmembrane region" description="Helical" evidence="8">
    <location>
        <begin position="48"/>
        <end position="69"/>
    </location>
</feature>
<evidence type="ECO:0000313" key="11">
    <source>
        <dbReference type="Proteomes" id="UP000439903"/>
    </source>
</evidence>
<feature type="transmembrane region" description="Helical" evidence="8">
    <location>
        <begin position="324"/>
        <end position="348"/>
    </location>
</feature>
<feature type="transmembrane region" description="Helical" evidence="8">
    <location>
        <begin position="95"/>
        <end position="116"/>
    </location>
</feature>
<name>A0A8H4AKZ3_GIGMA</name>
<gene>
    <name evidence="10" type="ORF">F8M41_018786</name>
</gene>
<evidence type="ECO:0000256" key="7">
    <source>
        <dbReference type="ARBA" id="ARBA00023136"/>
    </source>
</evidence>
<protein>
    <submittedName>
        <fullName evidence="10">Solute carrier family 32</fullName>
    </submittedName>
</protein>
<evidence type="ECO:0000259" key="9">
    <source>
        <dbReference type="Pfam" id="PF01490"/>
    </source>
</evidence>
<dbReference type="Proteomes" id="UP000439903">
    <property type="component" value="Unassembled WGS sequence"/>
</dbReference>
<feature type="transmembrane region" description="Helical" evidence="8">
    <location>
        <begin position="195"/>
        <end position="220"/>
    </location>
</feature>
<dbReference type="InterPro" id="IPR013057">
    <property type="entry name" value="AA_transpt_TM"/>
</dbReference>
<evidence type="ECO:0000256" key="1">
    <source>
        <dbReference type="ARBA" id="ARBA00004141"/>
    </source>
</evidence>
<organism evidence="10 11">
    <name type="scientific">Gigaspora margarita</name>
    <dbReference type="NCBI Taxonomy" id="4874"/>
    <lineage>
        <taxon>Eukaryota</taxon>
        <taxon>Fungi</taxon>
        <taxon>Fungi incertae sedis</taxon>
        <taxon>Mucoromycota</taxon>
        <taxon>Glomeromycotina</taxon>
        <taxon>Glomeromycetes</taxon>
        <taxon>Diversisporales</taxon>
        <taxon>Gigasporaceae</taxon>
        <taxon>Gigaspora</taxon>
    </lineage>
</organism>
<dbReference type="AlphaFoldDB" id="A0A8H4AKZ3"/>
<keyword evidence="6 8" id="KW-1133">Transmembrane helix</keyword>
<dbReference type="GO" id="GO:0015179">
    <property type="term" value="F:L-amino acid transmembrane transporter activity"/>
    <property type="evidence" value="ECO:0007669"/>
    <property type="project" value="TreeGrafter"/>
</dbReference>
<feature type="transmembrane region" description="Helical" evidence="8">
    <location>
        <begin position="122"/>
        <end position="146"/>
    </location>
</feature>
<evidence type="ECO:0000256" key="5">
    <source>
        <dbReference type="ARBA" id="ARBA00022970"/>
    </source>
</evidence>
<comment type="caution">
    <text evidence="10">The sequence shown here is derived from an EMBL/GenBank/DDBJ whole genome shotgun (WGS) entry which is preliminary data.</text>
</comment>
<comment type="similarity">
    <text evidence="2">Belongs to the amino acid/polyamine transporter 2 family.</text>
</comment>
<keyword evidence="3" id="KW-0813">Transport</keyword>
<sequence length="375" mass="42280">MPKFLEIQEDIPPKVKVTIKESILNFCNLLMGAGALSLPLALNYSGWILGALLFFFGLIVTNYAAIILIKCLRFKEGVYTYPDIAEIAFGKMGKYVILVFFTLETITSTIALVILIGDSLQVLFPDISIILLKIISWAILVPLTLVDMKYLSYFSILGVLTAVFLAVVIVINGFINNEQPGSLLNPMKTELWPTNWNYLPLSFGLLITGYAGHAVFPSIYLNMKSPDKYPTVVNISFAISTVVYLLLGICGYIMFGNQTKPEITQNLKSTSYVLKILNQFIIWLVALSPFTKFALFINPVNMFLELEYRSGPCKWVSTYDYCLFFIRFFSRTLISTLIVFIAIVYPNFDKAMELIGSLLFYTISAIFPSHINYLD</sequence>